<reference evidence="2" key="1">
    <citation type="submission" date="2013-05" db="EMBL/GenBank/DDBJ databases">
        <title>Genome assembly of Cystobacter fuscus DSM 2262.</title>
        <authorList>
            <person name="Sharma G."/>
            <person name="Khatri I."/>
            <person name="Kaur C."/>
            <person name="Mayilraj S."/>
            <person name="Subramanian S."/>
        </authorList>
    </citation>
    <scope>NUCLEOTIDE SEQUENCE [LARGE SCALE GENOMIC DNA]</scope>
    <source>
        <strain evidence="2">DSM 2262</strain>
    </source>
</reference>
<dbReference type="OrthoDB" id="5497143at2"/>
<accession>S9Q8H6</accession>
<feature type="signal peptide" evidence="1">
    <location>
        <begin position="1"/>
        <end position="20"/>
    </location>
</feature>
<name>S9Q8H6_CYSF2</name>
<keyword evidence="3" id="KW-1185">Reference proteome</keyword>
<proteinExistence type="predicted"/>
<dbReference type="EMBL" id="ANAH02000034">
    <property type="protein sequence ID" value="EPX57604.1"/>
    <property type="molecule type" value="Genomic_DNA"/>
</dbReference>
<organism evidence="2 3">
    <name type="scientific">Cystobacter fuscus (strain ATCC 25194 / DSM 2262 / NBRC 100088 / M29)</name>
    <dbReference type="NCBI Taxonomy" id="1242864"/>
    <lineage>
        <taxon>Bacteria</taxon>
        <taxon>Pseudomonadati</taxon>
        <taxon>Myxococcota</taxon>
        <taxon>Myxococcia</taxon>
        <taxon>Myxococcales</taxon>
        <taxon>Cystobacterineae</taxon>
        <taxon>Archangiaceae</taxon>
        <taxon>Cystobacter</taxon>
    </lineage>
</organism>
<keyword evidence="1" id="KW-0732">Signal</keyword>
<dbReference type="RefSeq" id="WP_002628940.1">
    <property type="nucleotide sequence ID" value="NZ_ANAH02000034.1"/>
</dbReference>
<comment type="caution">
    <text evidence="2">The sequence shown here is derived from an EMBL/GenBank/DDBJ whole genome shotgun (WGS) entry which is preliminary data.</text>
</comment>
<evidence type="ECO:0000313" key="2">
    <source>
        <dbReference type="EMBL" id="EPX57604.1"/>
    </source>
</evidence>
<dbReference type="PROSITE" id="PS51257">
    <property type="entry name" value="PROKAR_LIPOPROTEIN"/>
    <property type="match status" value="1"/>
</dbReference>
<keyword evidence="2" id="KW-0449">Lipoprotein</keyword>
<evidence type="ECO:0000313" key="3">
    <source>
        <dbReference type="Proteomes" id="UP000011682"/>
    </source>
</evidence>
<feature type="chain" id="PRO_5004554773" evidence="1">
    <location>
        <begin position="21"/>
        <end position="377"/>
    </location>
</feature>
<dbReference type="InterPro" id="IPR021655">
    <property type="entry name" value="Put_metal-bd"/>
</dbReference>
<evidence type="ECO:0000256" key="1">
    <source>
        <dbReference type="SAM" id="SignalP"/>
    </source>
</evidence>
<dbReference type="Pfam" id="PF11617">
    <property type="entry name" value="Cu-binding_MopE"/>
    <property type="match status" value="2"/>
</dbReference>
<sequence length="377" mass="38387">MKSISSLVCALGFGLWMAVAASACWVAELPDGTIFSCASDEDCSLAGEKCVPREGLSGYCCTPSANATEVCNGVDDDCNGKKDDLAATCYGGPEGTAGKGRCKAGTPKCGANNEQLCEGEVQPTEELCNRVDDNCDGVTDEGFDLQQDVKNCGACGTACSAGQTCVAGRCTGRVQQTCTEGSDDDGDGLVGCADTDCDQKSCGTGCTCKSNVAAETTCNDNVDNDKDTKNDCADTDCANLSCGTGCLCKSNAAAETLCGDSNDNDRDTKIDCADTDCANQSCGTGCLCKSNAAAETTCNDNVDNDKDTKVDCADTDCANQSCGTGCLCKSNAAAETTCNDGQDNDKDNKIDCADTADCTTGTACGNGRTCKSNGTCS</sequence>
<protein>
    <submittedName>
        <fullName evidence="2">Lipoprotein</fullName>
    </submittedName>
</protein>
<dbReference type="Proteomes" id="UP000011682">
    <property type="component" value="Unassembled WGS sequence"/>
</dbReference>
<gene>
    <name evidence="2" type="ORF">D187_004844</name>
</gene>
<dbReference type="AlphaFoldDB" id="S9Q8H6"/>